<evidence type="ECO:0000256" key="2">
    <source>
        <dbReference type="ARBA" id="ARBA00022679"/>
    </source>
</evidence>
<accession>A0A437KEB7</accession>
<dbReference type="CDD" id="cd24085">
    <property type="entry name" value="ASKHA_NBD_PanK-II_bac"/>
    <property type="match status" value="1"/>
</dbReference>
<dbReference type="NCBIfam" id="NF009842">
    <property type="entry name" value="PRK13317.1"/>
    <property type="match status" value="1"/>
</dbReference>
<dbReference type="Gene3D" id="3.30.420.40">
    <property type="match status" value="1"/>
</dbReference>
<dbReference type="PANTHER" id="PTHR12280">
    <property type="entry name" value="PANTOTHENATE KINASE"/>
    <property type="match status" value="1"/>
</dbReference>
<reference evidence="7 8" key="1">
    <citation type="submission" date="2019-01" db="EMBL/GenBank/DDBJ databases">
        <title>Bacillus sp. M5HDSG1-1, whole genome shotgun sequence.</title>
        <authorList>
            <person name="Tuo L."/>
        </authorList>
    </citation>
    <scope>NUCLEOTIDE SEQUENCE [LARGE SCALE GENOMIC DNA]</scope>
    <source>
        <strain evidence="7 8">M5HDSG1-1</strain>
    </source>
</reference>
<dbReference type="InterPro" id="IPR011602">
    <property type="entry name" value="Type_II_PanK_bac"/>
</dbReference>
<evidence type="ECO:0000256" key="3">
    <source>
        <dbReference type="ARBA" id="ARBA00022741"/>
    </source>
</evidence>
<sequence length="271" mass="29694">MEVRNLAVIGIDAGGTMIKLAYEEKGRIHFRKYANTEMDAAMGWLKLFKWERIALTGSQAAYLQSMYFPAVQIVSEFDAVSNGAKWLHEKENPNSEEEFLLVNMGTGTSWFHIKKTSYKRILGSGIGGGTIIGLSSMLTNEQNFSAITDLAAKGKHNKLDLLVKDLYDKEDIGVNGNLTASNFGKGQEANGSQEDGISSLFQMVAETIVLLTQQASTIHQVDKIVYAGGAVYGNKPLQKIITSFDYLFPAKQVFLQDGQFCGAIGAFLAIE</sequence>
<organism evidence="7 8">
    <name type="scientific">Niallia taxi</name>
    <dbReference type="NCBI Taxonomy" id="2499688"/>
    <lineage>
        <taxon>Bacteria</taxon>
        <taxon>Bacillati</taxon>
        <taxon>Bacillota</taxon>
        <taxon>Bacilli</taxon>
        <taxon>Bacillales</taxon>
        <taxon>Bacillaceae</taxon>
        <taxon>Niallia</taxon>
    </lineage>
</organism>
<dbReference type="Pfam" id="PF03630">
    <property type="entry name" value="Fumble"/>
    <property type="match status" value="1"/>
</dbReference>
<evidence type="ECO:0000256" key="1">
    <source>
        <dbReference type="ARBA" id="ARBA00022490"/>
    </source>
</evidence>
<keyword evidence="1" id="KW-0963">Cytoplasm</keyword>
<dbReference type="SUPFAM" id="SSF53067">
    <property type="entry name" value="Actin-like ATPase domain"/>
    <property type="match status" value="1"/>
</dbReference>
<dbReference type="PANTHER" id="PTHR12280:SF20">
    <property type="entry name" value="4'-PHOSPHOPANTETHEINE PHOSPHATASE"/>
    <property type="match status" value="1"/>
</dbReference>
<evidence type="ECO:0000256" key="4">
    <source>
        <dbReference type="ARBA" id="ARBA00022777"/>
    </source>
</evidence>
<gene>
    <name evidence="7" type="primary">coaW</name>
    <name evidence="7" type="ORF">EM808_08175</name>
</gene>
<keyword evidence="6" id="KW-0173">Coenzyme A biosynthesis</keyword>
<name>A0A437KEB7_9BACI</name>
<evidence type="ECO:0000256" key="5">
    <source>
        <dbReference type="ARBA" id="ARBA00022840"/>
    </source>
</evidence>
<dbReference type="PIRSF" id="PIRSF036940">
    <property type="entry name" value="PanK_bac_aCoA"/>
    <property type="match status" value="1"/>
</dbReference>
<evidence type="ECO:0000256" key="6">
    <source>
        <dbReference type="ARBA" id="ARBA00022993"/>
    </source>
</evidence>
<evidence type="ECO:0000313" key="7">
    <source>
        <dbReference type="EMBL" id="RVT65464.1"/>
    </source>
</evidence>
<dbReference type="InterPro" id="IPR043129">
    <property type="entry name" value="ATPase_NBD"/>
</dbReference>
<keyword evidence="4 7" id="KW-0418">Kinase</keyword>
<keyword evidence="3" id="KW-0547">Nucleotide-binding</keyword>
<evidence type="ECO:0000313" key="8">
    <source>
        <dbReference type="Proteomes" id="UP000288024"/>
    </source>
</evidence>
<comment type="caution">
    <text evidence="7">The sequence shown here is derived from an EMBL/GenBank/DDBJ whole genome shotgun (WGS) entry which is preliminary data.</text>
</comment>
<dbReference type="EMBL" id="RZTZ01000002">
    <property type="protein sequence ID" value="RVT65464.1"/>
    <property type="molecule type" value="Genomic_DNA"/>
</dbReference>
<dbReference type="GO" id="GO:0015937">
    <property type="term" value="P:coenzyme A biosynthetic process"/>
    <property type="evidence" value="ECO:0007669"/>
    <property type="project" value="UniProtKB-KW"/>
</dbReference>
<dbReference type="EC" id="2.7.1.33" evidence="7"/>
<proteinExistence type="predicted"/>
<keyword evidence="8" id="KW-1185">Reference proteome</keyword>
<dbReference type="GO" id="GO:0005829">
    <property type="term" value="C:cytosol"/>
    <property type="evidence" value="ECO:0007669"/>
    <property type="project" value="TreeGrafter"/>
</dbReference>
<dbReference type="GO" id="GO:0005524">
    <property type="term" value="F:ATP binding"/>
    <property type="evidence" value="ECO:0007669"/>
    <property type="project" value="UniProtKB-KW"/>
</dbReference>
<dbReference type="InterPro" id="IPR004567">
    <property type="entry name" value="Type_II_PanK"/>
</dbReference>
<dbReference type="GO" id="GO:0004594">
    <property type="term" value="F:pantothenate kinase activity"/>
    <property type="evidence" value="ECO:0007669"/>
    <property type="project" value="UniProtKB-EC"/>
</dbReference>
<dbReference type="Proteomes" id="UP000288024">
    <property type="component" value="Unassembled WGS sequence"/>
</dbReference>
<protein>
    <submittedName>
        <fullName evidence="7">Type II pantothenate kinase</fullName>
        <ecNumber evidence="7">2.7.1.33</ecNumber>
    </submittedName>
</protein>
<keyword evidence="2 7" id="KW-0808">Transferase</keyword>
<dbReference type="AlphaFoldDB" id="A0A437KEB7"/>
<keyword evidence="5" id="KW-0067">ATP-binding</keyword>